<dbReference type="InterPro" id="IPR019604">
    <property type="entry name" value="Cytochrome-c551"/>
</dbReference>
<feature type="transmembrane region" description="Helical" evidence="7">
    <location>
        <begin position="42"/>
        <end position="64"/>
    </location>
</feature>
<evidence type="ECO:0000256" key="3">
    <source>
        <dbReference type="ARBA" id="ARBA00022723"/>
    </source>
</evidence>
<organism evidence="9 10">
    <name type="scientific">Chloroherpeton thalassium (strain ATCC 35110 / GB-78)</name>
    <dbReference type="NCBI Taxonomy" id="517418"/>
    <lineage>
        <taxon>Bacteria</taxon>
        <taxon>Pseudomonadati</taxon>
        <taxon>Chlorobiota</taxon>
        <taxon>Chlorobiia</taxon>
        <taxon>Chlorobiales</taxon>
        <taxon>Chloroherpetonaceae</taxon>
        <taxon>Chloroherpeton</taxon>
    </lineage>
</organism>
<dbReference type="eggNOG" id="COG3245">
    <property type="taxonomic scope" value="Bacteria"/>
</dbReference>
<dbReference type="GO" id="GO:0020037">
    <property type="term" value="F:heme binding"/>
    <property type="evidence" value="ECO:0007669"/>
    <property type="project" value="InterPro"/>
</dbReference>
<keyword evidence="1" id="KW-0813">Transport</keyword>
<dbReference type="PANTHER" id="PTHR40942:SF4">
    <property type="entry name" value="CYTOCHROME C5"/>
    <property type="match status" value="1"/>
</dbReference>
<evidence type="ECO:0000259" key="8">
    <source>
        <dbReference type="PROSITE" id="PS51007"/>
    </source>
</evidence>
<dbReference type="PANTHER" id="PTHR40942">
    <property type="match status" value="1"/>
</dbReference>
<protein>
    <submittedName>
        <fullName evidence="9">Cytochrome c class I</fullName>
    </submittedName>
</protein>
<dbReference type="GO" id="GO:0009055">
    <property type="term" value="F:electron transfer activity"/>
    <property type="evidence" value="ECO:0007669"/>
    <property type="project" value="InterPro"/>
</dbReference>
<gene>
    <name evidence="9" type="ordered locus">Ctha_1874</name>
</gene>
<dbReference type="Pfam" id="PF10643">
    <property type="entry name" value="Cytochrome-c551"/>
    <property type="match status" value="1"/>
</dbReference>
<keyword evidence="3 6" id="KW-0479">Metal-binding</keyword>
<dbReference type="RefSeq" id="WP_012500415.1">
    <property type="nucleotide sequence ID" value="NC_011026.1"/>
</dbReference>
<evidence type="ECO:0000313" key="9">
    <source>
        <dbReference type="EMBL" id="ACF14331.1"/>
    </source>
</evidence>
<dbReference type="KEGG" id="cts:Ctha_1874"/>
<feature type="domain" description="Cytochrome c" evidence="8">
    <location>
        <begin position="246"/>
        <end position="326"/>
    </location>
</feature>
<dbReference type="SUPFAM" id="SSF46626">
    <property type="entry name" value="Cytochrome c"/>
    <property type="match status" value="2"/>
</dbReference>
<dbReference type="AlphaFoldDB" id="B3QU82"/>
<dbReference type="GO" id="GO:0005506">
    <property type="term" value="F:iron ion binding"/>
    <property type="evidence" value="ECO:0007669"/>
    <property type="project" value="InterPro"/>
</dbReference>
<dbReference type="EMBL" id="CP001100">
    <property type="protein sequence ID" value="ACF14331.1"/>
    <property type="molecule type" value="Genomic_DNA"/>
</dbReference>
<accession>B3QU82</accession>
<keyword evidence="5 6" id="KW-0408">Iron</keyword>
<feature type="transmembrane region" description="Helical" evidence="7">
    <location>
        <begin position="7"/>
        <end position="30"/>
    </location>
</feature>
<name>B3QU82_CHLT3</name>
<feature type="domain" description="Cytochrome c" evidence="8">
    <location>
        <begin position="132"/>
        <end position="239"/>
    </location>
</feature>
<evidence type="ECO:0000256" key="6">
    <source>
        <dbReference type="PROSITE-ProRule" id="PRU00433"/>
    </source>
</evidence>
<evidence type="ECO:0000256" key="2">
    <source>
        <dbReference type="ARBA" id="ARBA00022617"/>
    </source>
</evidence>
<evidence type="ECO:0000256" key="4">
    <source>
        <dbReference type="ARBA" id="ARBA00022982"/>
    </source>
</evidence>
<keyword evidence="7" id="KW-0812">Transmembrane</keyword>
<dbReference type="Proteomes" id="UP000001208">
    <property type="component" value="Chromosome"/>
</dbReference>
<feature type="transmembrane region" description="Helical" evidence="7">
    <location>
        <begin position="76"/>
        <end position="96"/>
    </location>
</feature>
<dbReference type="HOGENOM" id="CLU_849150_0_0_10"/>
<keyword evidence="7" id="KW-1133">Transmembrane helix</keyword>
<reference evidence="9 10" key="1">
    <citation type="submission" date="2008-06" db="EMBL/GenBank/DDBJ databases">
        <title>Complete sequence of Chloroherpeton thalassium ATCC 35110.</title>
        <authorList>
            <consortium name="US DOE Joint Genome Institute"/>
            <person name="Lucas S."/>
            <person name="Copeland A."/>
            <person name="Lapidus A."/>
            <person name="Glavina del Rio T."/>
            <person name="Dalin E."/>
            <person name="Tice H."/>
            <person name="Bruce D."/>
            <person name="Goodwin L."/>
            <person name="Pitluck S."/>
            <person name="Schmutz J."/>
            <person name="Larimer F."/>
            <person name="Land M."/>
            <person name="Hauser L."/>
            <person name="Kyrpides N."/>
            <person name="Mikhailova N."/>
            <person name="Liu Z."/>
            <person name="Li T."/>
            <person name="Zhao F."/>
            <person name="Overmann J."/>
            <person name="Bryant D.A."/>
            <person name="Richardson P."/>
        </authorList>
    </citation>
    <scope>NUCLEOTIDE SEQUENCE [LARGE SCALE GENOMIC DNA]</scope>
    <source>
        <strain evidence="10">ATCC 35110 / GB-78</strain>
    </source>
</reference>
<dbReference type="Pfam" id="PF13442">
    <property type="entry name" value="Cytochrome_CBB3"/>
    <property type="match status" value="1"/>
</dbReference>
<sequence length="327" mass="34302">MDNSKFQLIGVAVGGAIFFLVLFYLVSLATGYQPYADGVSSFAVLKTVFGWLALFLVASFVTMIMGRMSQLITSGWFIGILVGAVIIVGLSATFLFSTAGPRTTTLDGQAIRSVAELEEFNTGGVKKKEVTGEAAAFKETFEKRCNKCHTMKSVESTLVTKYVSKNEIGKAVNMMASFPNSGILPEDVPNITAYLNALYGVDGKSAAPAKEEPAAAPASGADAAAPAKEEAASFDATAIKAELKNYDTIAGEDLYNASCAMCHSTGISGAPKVGTAGDWSNRMPQGVKEMAKKSIDGFNSMPARGGNPSLSDEQVSNAVAFMVDASL</sequence>
<evidence type="ECO:0000256" key="5">
    <source>
        <dbReference type="ARBA" id="ARBA00023004"/>
    </source>
</evidence>
<dbReference type="InterPro" id="IPR036909">
    <property type="entry name" value="Cyt_c-like_dom_sf"/>
</dbReference>
<dbReference type="OrthoDB" id="594564at2"/>
<keyword evidence="2 6" id="KW-0349">Heme</keyword>
<dbReference type="Gene3D" id="1.10.760.10">
    <property type="entry name" value="Cytochrome c-like domain"/>
    <property type="match status" value="2"/>
</dbReference>
<keyword evidence="10" id="KW-1185">Reference proteome</keyword>
<keyword evidence="7" id="KW-0472">Membrane</keyword>
<dbReference type="STRING" id="517418.Ctha_1874"/>
<evidence type="ECO:0000313" key="10">
    <source>
        <dbReference type="Proteomes" id="UP000001208"/>
    </source>
</evidence>
<dbReference type="InterPro" id="IPR002323">
    <property type="entry name" value="Cyt_CIE"/>
</dbReference>
<dbReference type="InterPro" id="IPR009056">
    <property type="entry name" value="Cyt_c-like_dom"/>
</dbReference>
<keyword evidence="4" id="KW-0249">Electron transport</keyword>
<dbReference type="PROSITE" id="PS51007">
    <property type="entry name" value="CYTC"/>
    <property type="match status" value="2"/>
</dbReference>
<dbReference type="PRINTS" id="PR00607">
    <property type="entry name" value="CYTCHROMECIE"/>
</dbReference>
<evidence type="ECO:0000256" key="7">
    <source>
        <dbReference type="SAM" id="Phobius"/>
    </source>
</evidence>
<evidence type="ECO:0000256" key="1">
    <source>
        <dbReference type="ARBA" id="ARBA00022448"/>
    </source>
</evidence>
<proteinExistence type="predicted"/>